<dbReference type="InterPro" id="IPR013815">
    <property type="entry name" value="ATP_grasp_subdomain_1"/>
</dbReference>
<dbReference type="GO" id="GO:0008360">
    <property type="term" value="P:regulation of cell shape"/>
    <property type="evidence" value="ECO:0007669"/>
    <property type="project" value="UniProtKB-KW"/>
</dbReference>
<dbReference type="InterPro" id="IPR011127">
    <property type="entry name" value="Dala_Dala_lig_N"/>
</dbReference>
<evidence type="ECO:0000256" key="18">
    <source>
        <dbReference type="PIRSR" id="PIRSR039102-1"/>
    </source>
</evidence>
<dbReference type="InterPro" id="IPR011095">
    <property type="entry name" value="Dala_Dala_lig_C"/>
</dbReference>
<feature type="binding site" evidence="19">
    <location>
        <position position="253"/>
    </location>
    <ligand>
        <name>Mg(2+)</name>
        <dbReference type="ChEBI" id="CHEBI:18420"/>
        <label>1</label>
    </ligand>
</feature>
<comment type="cofactor">
    <cofactor evidence="1">
        <name>Mn(2+)</name>
        <dbReference type="ChEBI" id="CHEBI:29035"/>
    </cofactor>
</comment>
<comment type="catalytic activity">
    <reaction evidence="16 17">
        <text>2 D-alanine + ATP = D-alanyl-D-alanine + ADP + phosphate + H(+)</text>
        <dbReference type="Rhea" id="RHEA:11224"/>
        <dbReference type="ChEBI" id="CHEBI:15378"/>
        <dbReference type="ChEBI" id="CHEBI:30616"/>
        <dbReference type="ChEBI" id="CHEBI:43474"/>
        <dbReference type="ChEBI" id="CHEBI:57416"/>
        <dbReference type="ChEBI" id="CHEBI:57822"/>
        <dbReference type="ChEBI" id="CHEBI:456216"/>
        <dbReference type="EC" id="6.3.2.4"/>
    </reaction>
</comment>
<dbReference type="UniPathway" id="UPA00219"/>
<dbReference type="InterPro" id="IPR016185">
    <property type="entry name" value="PreATP-grasp_dom_sf"/>
</dbReference>
<dbReference type="GO" id="GO:0005737">
    <property type="term" value="C:cytoplasm"/>
    <property type="evidence" value="ECO:0007669"/>
    <property type="project" value="UniProtKB-SubCell"/>
</dbReference>
<evidence type="ECO:0000256" key="4">
    <source>
        <dbReference type="ARBA" id="ARBA00010871"/>
    </source>
</evidence>
<dbReference type="Pfam" id="PF07478">
    <property type="entry name" value="Dala_Dala_lig_C"/>
    <property type="match status" value="1"/>
</dbReference>
<dbReference type="GO" id="GO:0009252">
    <property type="term" value="P:peptidoglycan biosynthetic process"/>
    <property type="evidence" value="ECO:0007669"/>
    <property type="project" value="UniProtKB-UniRule"/>
</dbReference>
<gene>
    <name evidence="17" type="primary">ddl</name>
    <name evidence="22" type="ORF">VI33_04785</name>
</gene>
<dbReference type="EC" id="6.3.2.4" evidence="5 17"/>
<evidence type="ECO:0000256" key="15">
    <source>
        <dbReference type="ARBA" id="ARBA00023316"/>
    </source>
</evidence>
<dbReference type="InterPro" id="IPR000291">
    <property type="entry name" value="D-Ala_lig_Van_CS"/>
</dbReference>
<evidence type="ECO:0000256" key="20">
    <source>
        <dbReference type="PROSITE-ProRule" id="PRU00409"/>
    </source>
</evidence>
<evidence type="ECO:0000259" key="21">
    <source>
        <dbReference type="PROSITE" id="PS50975"/>
    </source>
</evidence>
<dbReference type="PATRIC" id="fig|1623450.3.peg.954"/>
<accession>A0A0H4JC07</accession>
<dbReference type="PIRSF" id="PIRSF039102">
    <property type="entry name" value="Ddl/VanB"/>
    <property type="match status" value="1"/>
</dbReference>
<dbReference type="PANTHER" id="PTHR23132:SF23">
    <property type="entry name" value="D-ALANINE--D-ALANINE LIGASE B"/>
    <property type="match status" value="1"/>
</dbReference>
<dbReference type="GO" id="GO:0005524">
    <property type="term" value="F:ATP binding"/>
    <property type="evidence" value="ECO:0007669"/>
    <property type="project" value="UniProtKB-UniRule"/>
</dbReference>
<dbReference type="HAMAP" id="MF_00047">
    <property type="entry name" value="Dala_Dala_lig"/>
    <property type="match status" value="1"/>
</dbReference>
<dbReference type="EMBL" id="CP011002">
    <property type="protein sequence ID" value="AKO66027.1"/>
    <property type="molecule type" value="Genomic_DNA"/>
</dbReference>
<dbReference type="AlphaFoldDB" id="A0A0H4JC07"/>
<comment type="function">
    <text evidence="2 17">Cell wall formation.</text>
</comment>
<keyword evidence="8 19" id="KW-0479">Metal-binding</keyword>
<evidence type="ECO:0000256" key="11">
    <source>
        <dbReference type="ARBA" id="ARBA00022842"/>
    </source>
</evidence>
<evidence type="ECO:0000256" key="7">
    <source>
        <dbReference type="ARBA" id="ARBA00022598"/>
    </source>
</evidence>
<keyword evidence="13 17" id="KW-0573">Peptidoglycan synthesis</keyword>
<keyword evidence="7 17" id="KW-0436">Ligase</keyword>
<proteinExistence type="inferred from homology"/>
<evidence type="ECO:0000256" key="10">
    <source>
        <dbReference type="ARBA" id="ARBA00022840"/>
    </source>
</evidence>
<feature type="domain" description="ATP-grasp" evidence="21">
    <location>
        <begin position="103"/>
        <end position="299"/>
    </location>
</feature>
<evidence type="ECO:0000256" key="12">
    <source>
        <dbReference type="ARBA" id="ARBA00022960"/>
    </source>
</evidence>
<feature type="binding site" evidence="19">
    <location>
        <position position="266"/>
    </location>
    <ligand>
        <name>Mg(2+)</name>
        <dbReference type="ChEBI" id="CHEBI:18420"/>
        <label>1</label>
    </ligand>
</feature>
<feature type="binding site" evidence="19">
    <location>
        <position position="266"/>
    </location>
    <ligand>
        <name>Mg(2+)</name>
        <dbReference type="ChEBI" id="CHEBI:18420"/>
        <label>2</label>
    </ligand>
</feature>
<dbReference type="InterPro" id="IPR005905">
    <property type="entry name" value="D_ala_D_ala"/>
</dbReference>
<keyword evidence="15 17" id="KW-0961">Cell wall biogenesis/degradation</keyword>
<dbReference type="PROSITE" id="PS00843">
    <property type="entry name" value="DALA_DALA_LIGASE_1"/>
    <property type="match status" value="1"/>
</dbReference>
<keyword evidence="12 17" id="KW-0133">Cell shape</keyword>
<dbReference type="FunFam" id="3.30.470.20:FF:000008">
    <property type="entry name" value="D-alanine--D-alanine ligase"/>
    <property type="match status" value="1"/>
</dbReference>
<evidence type="ECO:0000256" key="16">
    <source>
        <dbReference type="ARBA" id="ARBA00047614"/>
    </source>
</evidence>
<feature type="active site" evidence="18">
    <location>
        <position position="146"/>
    </location>
</feature>
<comment type="subcellular location">
    <subcellularLocation>
        <location evidence="3 17">Cytoplasm</location>
    </subcellularLocation>
</comment>
<dbReference type="PANTHER" id="PTHR23132">
    <property type="entry name" value="D-ALANINE--D-ALANINE LIGASE"/>
    <property type="match status" value="1"/>
</dbReference>
<dbReference type="Proteomes" id="UP000066549">
    <property type="component" value="Chromosome"/>
</dbReference>
<evidence type="ECO:0000256" key="6">
    <source>
        <dbReference type="ARBA" id="ARBA00022490"/>
    </source>
</evidence>
<evidence type="ECO:0000256" key="13">
    <source>
        <dbReference type="ARBA" id="ARBA00022984"/>
    </source>
</evidence>
<evidence type="ECO:0000256" key="3">
    <source>
        <dbReference type="ARBA" id="ARBA00004496"/>
    </source>
</evidence>
<dbReference type="InterPro" id="IPR011761">
    <property type="entry name" value="ATP-grasp"/>
</dbReference>
<dbReference type="GO" id="GO:0046872">
    <property type="term" value="F:metal ion binding"/>
    <property type="evidence" value="ECO:0007669"/>
    <property type="project" value="UniProtKB-KW"/>
</dbReference>
<keyword evidence="11 19" id="KW-0460">Magnesium</keyword>
<dbReference type="NCBIfam" id="NF002378">
    <property type="entry name" value="PRK01372.1"/>
    <property type="match status" value="1"/>
</dbReference>
<dbReference type="Gene3D" id="3.30.1490.20">
    <property type="entry name" value="ATP-grasp fold, A domain"/>
    <property type="match status" value="1"/>
</dbReference>
<evidence type="ECO:0000256" key="1">
    <source>
        <dbReference type="ARBA" id="ARBA00001936"/>
    </source>
</evidence>
<keyword evidence="6 17" id="KW-0963">Cytoplasm</keyword>
<evidence type="ECO:0000313" key="23">
    <source>
        <dbReference type="Proteomes" id="UP000066549"/>
    </source>
</evidence>
<comment type="similarity">
    <text evidence="4 17">Belongs to the D-alanine--D-alanine ligase family.</text>
</comment>
<evidence type="ECO:0000256" key="8">
    <source>
        <dbReference type="ARBA" id="ARBA00022723"/>
    </source>
</evidence>
<protein>
    <recommendedName>
        <fullName evidence="5 17">D-alanine--D-alanine ligase</fullName>
        <ecNumber evidence="5 17">6.3.2.4</ecNumber>
    </recommendedName>
    <alternativeName>
        <fullName evidence="17">D-Ala-D-Ala ligase</fullName>
    </alternativeName>
    <alternativeName>
        <fullName evidence="17">D-alanylalanine synthetase</fullName>
    </alternativeName>
</protein>
<dbReference type="Gene3D" id="3.30.470.20">
    <property type="entry name" value="ATP-grasp fold, B domain"/>
    <property type="match status" value="1"/>
</dbReference>
<dbReference type="GO" id="GO:0008716">
    <property type="term" value="F:D-alanine-D-alanine ligase activity"/>
    <property type="evidence" value="ECO:0007669"/>
    <property type="project" value="UniProtKB-UniRule"/>
</dbReference>
<feature type="active site" evidence="18">
    <location>
        <position position="277"/>
    </location>
</feature>
<evidence type="ECO:0000313" key="22">
    <source>
        <dbReference type="EMBL" id="AKO66027.1"/>
    </source>
</evidence>
<dbReference type="Gene3D" id="3.40.50.20">
    <property type="match status" value="1"/>
</dbReference>
<dbReference type="Pfam" id="PF01820">
    <property type="entry name" value="Dala_Dala_lig_N"/>
    <property type="match status" value="1"/>
</dbReference>
<keyword evidence="10 20" id="KW-0067">ATP-binding</keyword>
<comment type="pathway">
    <text evidence="17">Cell wall biogenesis; peptidoglycan biosynthesis.</text>
</comment>
<evidence type="ECO:0000256" key="14">
    <source>
        <dbReference type="ARBA" id="ARBA00023211"/>
    </source>
</evidence>
<dbReference type="SUPFAM" id="SSF56059">
    <property type="entry name" value="Glutathione synthetase ATP-binding domain-like"/>
    <property type="match status" value="1"/>
</dbReference>
<evidence type="ECO:0000256" key="17">
    <source>
        <dbReference type="HAMAP-Rule" id="MF_00047"/>
    </source>
</evidence>
<dbReference type="PROSITE" id="PS00844">
    <property type="entry name" value="DALA_DALA_LIGASE_2"/>
    <property type="match status" value="1"/>
</dbReference>
<reference evidence="22 23" key="1">
    <citation type="submission" date="2015-03" db="EMBL/GenBank/DDBJ databases">
        <title>Comparative analysis of the OM43 clade including a novel species from Red Sea uncovers genomic and metabolic diversity among marine methylotrophs.</title>
        <authorList>
            <person name="Jimenez-Infante F."/>
            <person name="Ngugi D.K."/>
            <person name="Vinu M."/>
            <person name="Alam I."/>
            <person name="Kamau A."/>
            <person name="Blom J."/>
            <person name="Bajic V.B."/>
            <person name="Stingl U."/>
        </authorList>
    </citation>
    <scope>NUCLEOTIDE SEQUENCE [LARGE SCALE GENOMIC DNA]</scope>
    <source>
        <strain evidence="22 23">MBRSH7</strain>
    </source>
</reference>
<dbReference type="SUPFAM" id="SSF52440">
    <property type="entry name" value="PreATP-grasp domain"/>
    <property type="match status" value="1"/>
</dbReference>
<comment type="cofactor">
    <cofactor evidence="19">
        <name>Mg(2+)</name>
        <dbReference type="ChEBI" id="CHEBI:18420"/>
    </cofactor>
    <cofactor evidence="19">
        <name>Mn(2+)</name>
        <dbReference type="ChEBI" id="CHEBI:29035"/>
    </cofactor>
    <text evidence="19">Binds 2 magnesium or manganese ions per subunit.</text>
</comment>
<organism evidence="22 23">
    <name type="scientific">Methylophilales bacterium MBRS-H7</name>
    <dbReference type="NCBI Taxonomy" id="1623450"/>
    <lineage>
        <taxon>Bacteria</taxon>
        <taxon>Pseudomonadati</taxon>
        <taxon>Pseudomonadota</taxon>
        <taxon>Betaproteobacteria</taxon>
        <taxon>Nitrosomonadales</taxon>
        <taxon>OM43 clade</taxon>
    </lineage>
</organism>
<feature type="active site" evidence="18">
    <location>
        <position position="19"/>
    </location>
</feature>
<dbReference type="NCBIfam" id="TIGR01205">
    <property type="entry name" value="D_ala_D_alaTIGR"/>
    <property type="match status" value="1"/>
</dbReference>
<evidence type="ECO:0000256" key="9">
    <source>
        <dbReference type="ARBA" id="ARBA00022741"/>
    </source>
</evidence>
<evidence type="ECO:0000256" key="19">
    <source>
        <dbReference type="PIRSR" id="PIRSR039102-3"/>
    </source>
</evidence>
<keyword evidence="14 19" id="KW-0464">Manganese</keyword>
<name>A0A0H4JC07_9PROT</name>
<keyword evidence="9 20" id="KW-0547">Nucleotide-binding</keyword>
<dbReference type="PROSITE" id="PS50975">
    <property type="entry name" value="ATP_GRASP"/>
    <property type="match status" value="1"/>
</dbReference>
<keyword evidence="23" id="KW-1185">Reference proteome</keyword>
<sequence>MEKILIKKIALLSGGDSEERDISIKSGLAVYQALKNLNYEVSLIDPINTDLCALVNYDAAFICLHGKNGEDGKIQSLLELLKVPFTGSASTASMLAMNKFYSKLVWNDHALITPKFLILNKTNLDYKNIITHLRDPFIVKPSSSGSSFGINLVKNKDDLILAFTDASKYDPTVIAEEFIEGREFTVSILGNKSLGVLEITPKNEFYDYNAKYVSNETIFSKPADLNPEVLEKMENIALSAFTSIGCSGWGRVDFMMDKKFNLYLIEVNTVPGMTDHSLFPLAARNAGLNFEETVQQIVDLIE</sequence>
<feature type="binding site" evidence="19">
    <location>
        <position position="268"/>
    </location>
    <ligand>
        <name>Mg(2+)</name>
        <dbReference type="ChEBI" id="CHEBI:18420"/>
        <label>2</label>
    </ligand>
</feature>
<dbReference type="GO" id="GO:0071555">
    <property type="term" value="P:cell wall organization"/>
    <property type="evidence" value="ECO:0007669"/>
    <property type="project" value="UniProtKB-KW"/>
</dbReference>
<evidence type="ECO:0000256" key="5">
    <source>
        <dbReference type="ARBA" id="ARBA00012216"/>
    </source>
</evidence>
<evidence type="ECO:0000256" key="2">
    <source>
        <dbReference type="ARBA" id="ARBA00003921"/>
    </source>
</evidence>